<dbReference type="Gene3D" id="3.40.630.30">
    <property type="match status" value="1"/>
</dbReference>
<accession>A0A2I1MQ62</accession>
<comment type="caution">
    <text evidence="4">The sequence shown here is derived from an EMBL/GenBank/DDBJ whole genome shotgun (WGS) entry which is preliminary data.</text>
</comment>
<feature type="domain" description="N-acetyltransferase" evidence="3">
    <location>
        <begin position="1"/>
        <end position="145"/>
    </location>
</feature>
<dbReference type="GO" id="GO:0016747">
    <property type="term" value="F:acyltransferase activity, transferring groups other than amino-acyl groups"/>
    <property type="evidence" value="ECO:0007669"/>
    <property type="project" value="InterPro"/>
</dbReference>
<reference evidence="4 5" key="1">
    <citation type="submission" date="2017-12" db="EMBL/GenBank/DDBJ databases">
        <title>Phylogenetic diversity of female urinary microbiome.</title>
        <authorList>
            <person name="Thomas-White K."/>
            <person name="Wolfe A.J."/>
        </authorList>
    </citation>
    <scope>NUCLEOTIDE SEQUENCE [LARGE SCALE GENOMIC DNA]</scope>
    <source>
        <strain evidence="4 5">UMB0139</strain>
    </source>
</reference>
<gene>
    <name evidence="4" type="ORF">CYJ28_03985</name>
</gene>
<evidence type="ECO:0000259" key="3">
    <source>
        <dbReference type="PROSITE" id="PS51186"/>
    </source>
</evidence>
<dbReference type="PANTHER" id="PTHR43877">
    <property type="entry name" value="AMINOALKYLPHOSPHONATE N-ACETYLTRANSFERASE-RELATED-RELATED"/>
    <property type="match status" value="1"/>
</dbReference>
<dbReference type="PROSITE" id="PS51186">
    <property type="entry name" value="GNAT"/>
    <property type="match status" value="1"/>
</dbReference>
<name>A0A2I1MQ62_9LACT</name>
<dbReference type="InterPro" id="IPR000182">
    <property type="entry name" value="GNAT_dom"/>
</dbReference>
<dbReference type="CDD" id="cd04301">
    <property type="entry name" value="NAT_SF"/>
    <property type="match status" value="1"/>
</dbReference>
<keyword evidence="2" id="KW-0012">Acyltransferase</keyword>
<dbReference type="Proteomes" id="UP000234239">
    <property type="component" value="Unassembled WGS sequence"/>
</dbReference>
<dbReference type="EMBL" id="PKGY01000002">
    <property type="protein sequence ID" value="PKZ22280.1"/>
    <property type="molecule type" value="Genomic_DNA"/>
</dbReference>
<evidence type="ECO:0000313" key="4">
    <source>
        <dbReference type="EMBL" id="PKZ22280.1"/>
    </source>
</evidence>
<evidence type="ECO:0000256" key="1">
    <source>
        <dbReference type="ARBA" id="ARBA00022679"/>
    </source>
</evidence>
<dbReference type="AlphaFoldDB" id="A0A2I1MQ62"/>
<dbReference type="InterPro" id="IPR050832">
    <property type="entry name" value="Bact_Acetyltransf"/>
</dbReference>
<proteinExistence type="predicted"/>
<evidence type="ECO:0000313" key="5">
    <source>
        <dbReference type="Proteomes" id="UP000234239"/>
    </source>
</evidence>
<dbReference type="SUPFAM" id="SSF55729">
    <property type="entry name" value="Acyl-CoA N-acyltransferases (Nat)"/>
    <property type="match status" value="1"/>
</dbReference>
<keyword evidence="1 4" id="KW-0808">Transferase</keyword>
<evidence type="ECO:0000256" key="2">
    <source>
        <dbReference type="ARBA" id="ARBA00023315"/>
    </source>
</evidence>
<dbReference type="InterPro" id="IPR016181">
    <property type="entry name" value="Acyl_CoA_acyltransferase"/>
</dbReference>
<organism evidence="4 5">
    <name type="scientific">Aerococcus sanguinicola</name>
    <dbReference type="NCBI Taxonomy" id="119206"/>
    <lineage>
        <taxon>Bacteria</taxon>
        <taxon>Bacillati</taxon>
        <taxon>Bacillota</taxon>
        <taxon>Bacilli</taxon>
        <taxon>Lactobacillales</taxon>
        <taxon>Aerococcaceae</taxon>
        <taxon>Aerococcus</taxon>
    </lineage>
</organism>
<dbReference type="Pfam" id="PF00583">
    <property type="entry name" value="Acetyltransf_1"/>
    <property type="match status" value="1"/>
</dbReference>
<protein>
    <submittedName>
        <fullName evidence="4">N-acetyltransferase</fullName>
    </submittedName>
</protein>
<dbReference type="RefSeq" id="WP_070486338.1">
    <property type="nucleotide sequence ID" value="NZ_CAJHKM010000001.1"/>
</dbReference>
<dbReference type="OrthoDB" id="9796171at2"/>
<sequence>METYRVQGLGWQLAGVHYVRIAASNPAPLSAPLPLEFADDQADSRYILVMAGQAPVATCRIRQVDQKTGQIERVATVPNQEGRGYGRAAVEAGEAWLAEAGCQRFLINSRTAVQTFYEKQGYQAISQEVTGEPPFDCILLAKDYERNTLKGDDHHD</sequence>
<dbReference type="PANTHER" id="PTHR43877:SF2">
    <property type="entry name" value="AMINOALKYLPHOSPHONATE N-ACETYLTRANSFERASE-RELATED"/>
    <property type="match status" value="1"/>
</dbReference>